<evidence type="ECO:0000313" key="2">
    <source>
        <dbReference type="Proteomes" id="UP000261174"/>
    </source>
</evidence>
<organism evidence="1 2">
    <name type="scientific">Chitinophaga silvisoli</name>
    <dbReference type="NCBI Taxonomy" id="2291814"/>
    <lineage>
        <taxon>Bacteria</taxon>
        <taxon>Pseudomonadati</taxon>
        <taxon>Bacteroidota</taxon>
        <taxon>Chitinophagia</taxon>
        <taxon>Chitinophagales</taxon>
        <taxon>Chitinophagaceae</taxon>
        <taxon>Chitinophaga</taxon>
    </lineage>
</organism>
<accession>A0A3E1P2M2</accession>
<protein>
    <submittedName>
        <fullName evidence="1">Uncharacterized protein</fullName>
    </submittedName>
</protein>
<comment type="caution">
    <text evidence="1">The sequence shown here is derived from an EMBL/GenBank/DDBJ whole genome shotgun (WGS) entry which is preliminary data.</text>
</comment>
<reference evidence="1 2" key="1">
    <citation type="submission" date="2018-08" db="EMBL/GenBank/DDBJ databases">
        <title>Chitinophaga sp. K20C18050901, a novel bacterium isolated from forest soil.</title>
        <authorList>
            <person name="Wang C."/>
        </authorList>
    </citation>
    <scope>NUCLEOTIDE SEQUENCE [LARGE SCALE GENOMIC DNA]</scope>
    <source>
        <strain evidence="1 2">K20C18050901</strain>
    </source>
</reference>
<keyword evidence="2" id="KW-1185">Reference proteome</keyword>
<dbReference type="Proteomes" id="UP000261174">
    <property type="component" value="Unassembled WGS sequence"/>
</dbReference>
<evidence type="ECO:0000313" key="1">
    <source>
        <dbReference type="EMBL" id="RFM34431.1"/>
    </source>
</evidence>
<sequence length="200" mass="23232">MMVALGFDALLPIQEIELMASKKLPTFSLYCRKREDKANFHFKIDFKKDASENYHLDSYTAALLINKDFDQVYVGSVSIKDLEEDLNQLPWNERYSSDARSRLDAWNKLYSVIEKLVWIISSPSNNERLVGIYLALNYLPLPMLGSFYLTRDVFTVLPKDLLINVDFSDGVAYYPVDKAITELYGRLDSHGKKPFFRFFK</sequence>
<dbReference type="AlphaFoldDB" id="A0A3E1P2M2"/>
<gene>
    <name evidence="1" type="ORF">DXN04_14210</name>
</gene>
<dbReference type="EMBL" id="QTJV01000004">
    <property type="protein sequence ID" value="RFM34431.1"/>
    <property type="molecule type" value="Genomic_DNA"/>
</dbReference>
<name>A0A3E1P2M2_9BACT</name>
<proteinExistence type="predicted"/>